<keyword evidence="4" id="KW-1185">Reference proteome</keyword>
<evidence type="ECO:0000256" key="2">
    <source>
        <dbReference type="SAM" id="Phobius"/>
    </source>
</evidence>
<organism evidence="3 4">
    <name type="scientific">Thermobifida halotolerans</name>
    <dbReference type="NCBI Taxonomy" id="483545"/>
    <lineage>
        <taxon>Bacteria</taxon>
        <taxon>Bacillati</taxon>
        <taxon>Actinomycetota</taxon>
        <taxon>Actinomycetes</taxon>
        <taxon>Streptosporangiales</taxon>
        <taxon>Nocardiopsidaceae</taxon>
        <taxon>Thermobifida</taxon>
    </lineage>
</organism>
<dbReference type="EMBL" id="CP063196">
    <property type="protein sequence ID" value="UOE19407.1"/>
    <property type="molecule type" value="Genomic_DNA"/>
</dbReference>
<dbReference type="KEGG" id="thao:NI17_022230"/>
<evidence type="ECO:0000313" key="3">
    <source>
        <dbReference type="EMBL" id="UOE19407.1"/>
    </source>
</evidence>
<keyword evidence="2" id="KW-1133">Transmembrane helix</keyword>
<sequence>MTEYGLGVGGARRVNTVRLWAGGLATAVVAALVILAGTLLAKGVLGASLLAPGESWRFGGAGMAAYAALAALGALAATGLLQLLLPNTPRPLHFFCWIVGLTVVVATVTPFTQGGPPAAAIATSLINLAAGTTILSLLSKVGSAARPGERRGGHAEPGGRPGN</sequence>
<protein>
    <submittedName>
        <fullName evidence="3">Uncharacterized protein</fullName>
    </submittedName>
</protein>
<feature type="transmembrane region" description="Helical" evidence="2">
    <location>
        <begin position="92"/>
        <end position="112"/>
    </location>
</feature>
<keyword evidence="2" id="KW-0472">Membrane</keyword>
<feature type="transmembrane region" description="Helical" evidence="2">
    <location>
        <begin position="118"/>
        <end position="138"/>
    </location>
</feature>
<proteinExistence type="predicted"/>
<dbReference type="Proteomes" id="UP000265719">
    <property type="component" value="Chromosome"/>
</dbReference>
<reference evidence="3" key="1">
    <citation type="submission" date="2020-10" db="EMBL/GenBank/DDBJ databases">
        <title>De novo genome project of the cellulose decomposer Thermobifida halotolerans type strain.</title>
        <authorList>
            <person name="Nagy I."/>
            <person name="Horvath B."/>
            <person name="Kukolya J."/>
            <person name="Nagy I."/>
            <person name="Orsini M."/>
        </authorList>
    </citation>
    <scope>NUCLEOTIDE SEQUENCE</scope>
    <source>
        <strain evidence="3">DSM 44931</strain>
    </source>
</reference>
<dbReference type="RefSeq" id="WP_068690309.1">
    <property type="nucleotide sequence ID" value="NZ_CP063196.1"/>
</dbReference>
<name>A0AA97LWE2_9ACTN</name>
<accession>A0AA97LWE2</accession>
<dbReference type="Pfam" id="PF19545">
    <property type="entry name" value="DUF6069"/>
    <property type="match status" value="1"/>
</dbReference>
<keyword evidence="2" id="KW-0812">Transmembrane</keyword>
<feature type="transmembrane region" description="Helical" evidence="2">
    <location>
        <begin position="19"/>
        <end position="41"/>
    </location>
</feature>
<gene>
    <name evidence="3" type="ORF">NI17_022230</name>
</gene>
<feature type="region of interest" description="Disordered" evidence="1">
    <location>
        <begin position="144"/>
        <end position="163"/>
    </location>
</feature>
<feature type="transmembrane region" description="Helical" evidence="2">
    <location>
        <begin position="61"/>
        <end position="85"/>
    </location>
</feature>
<dbReference type="InterPro" id="IPR045713">
    <property type="entry name" value="DUF6069"/>
</dbReference>
<evidence type="ECO:0000313" key="4">
    <source>
        <dbReference type="Proteomes" id="UP000265719"/>
    </source>
</evidence>
<dbReference type="AlphaFoldDB" id="A0AA97LWE2"/>
<evidence type="ECO:0000256" key="1">
    <source>
        <dbReference type="SAM" id="MobiDB-lite"/>
    </source>
</evidence>